<dbReference type="EMBL" id="QKOE01000009">
    <property type="protein sequence ID" value="PZA16104.1"/>
    <property type="molecule type" value="Genomic_DNA"/>
</dbReference>
<keyword evidence="2" id="KW-1185">Reference proteome</keyword>
<dbReference type="RefSeq" id="WP_110525576.1">
    <property type="nucleotide sequence ID" value="NZ_QKOE01000009.1"/>
</dbReference>
<comment type="caution">
    <text evidence="1">The sequence shown here is derived from an EMBL/GenBank/DDBJ whole genome shotgun (WGS) entry which is preliminary data.</text>
</comment>
<dbReference type="Proteomes" id="UP000248259">
    <property type="component" value="Unassembled WGS sequence"/>
</dbReference>
<reference evidence="1 2" key="1">
    <citation type="submission" date="2018-06" db="EMBL/GenBank/DDBJ databases">
        <title>Azoarcus communis strain SWub3 genome.</title>
        <authorList>
            <person name="Zorraquino Salvo V."/>
            <person name="Toubiana D."/>
            <person name="Blumwald E."/>
        </authorList>
    </citation>
    <scope>NUCLEOTIDE SEQUENCE [LARGE SCALE GENOMIC DNA]</scope>
    <source>
        <strain evidence="1 2">SWub3</strain>
    </source>
</reference>
<evidence type="ECO:0000313" key="1">
    <source>
        <dbReference type="EMBL" id="PZA16104.1"/>
    </source>
</evidence>
<sequence>MAEWNLLPFEQAKLERVARDEALLSQEDHSYLPKTPEQADSFVPHEWVLEAMRHAYSLGRVAGVHRAREDIRNALGVK</sequence>
<proteinExistence type="predicted"/>
<dbReference type="AlphaFoldDB" id="A0A323UUB6"/>
<protein>
    <submittedName>
        <fullName evidence="1">Uncharacterized protein</fullName>
    </submittedName>
</protein>
<evidence type="ECO:0000313" key="2">
    <source>
        <dbReference type="Proteomes" id="UP000248259"/>
    </source>
</evidence>
<name>A0A323UUB6_9RHOO</name>
<accession>A0A323UUB6</accession>
<gene>
    <name evidence="1" type="ORF">DNK49_13930</name>
</gene>
<organism evidence="1 2">
    <name type="scientific">Parazoarcus communis SWub3 = DSM 12120</name>
    <dbReference type="NCBI Taxonomy" id="1121029"/>
    <lineage>
        <taxon>Bacteria</taxon>
        <taxon>Pseudomonadati</taxon>
        <taxon>Pseudomonadota</taxon>
        <taxon>Betaproteobacteria</taxon>
        <taxon>Rhodocyclales</taxon>
        <taxon>Zoogloeaceae</taxon>
        <taxon>Parazoarcus</taxon>
    </lineage>
</organism>